<accession>A0A6L5YDQ9</accession>
<feature type="repeat" description="ANK" evidence="3">
    <location>
        <begin position="260"/>
        <end position="293"/>
    </location>
</feature>
<dbReference type="InterPro" id="IPR002110">
    <property type="entry name" value="Ankyrin_rpt"/>
</dbReference>
<dbReference type="InterPro" id="IPR051165">
    <property type="entry name" value="Multifunctional_ANK_Repeat"/>
</dbReference>
<feature type="chain" id="PRO_5026959975" evidence="5">
    <location>
        <begin position="24"/>
        <end position="560"/>
    </location>
</feature>
<dbReference type="PANTHER" id="PTHR24123">
    <property type="entry name" value="ANKYRIN REPEAT-CONTAINING"/>
    <property type="match status" value="1"/>
</dbReference>
<dbReference type="SMART" id="SM00248">
    <property type="entry name" value="ANK"/>
    <property type="match status" value="6"/>
</dbReference>
<keyword evidence="2 3" id="KW-0040">ANK repeat</keyword>
<dbReference type="EMBL" id="VUNH01000012">
    <property type="protein sequence ID" value="MST56456.1"/>
    <property type="molecule type" value="Genomic_DNA"/>
</dbReference>
<dbReference type="Gene3D" id="1.25.40.20">
    <property type="entry name" value="Ankyrin repeat-containing domain"/>
    <property type="match status" value="3"/>
</dbReference>
<feature type="signal peptide" evidence="5">
    <location>
        <begin position="1"/>
        <end position="23"/>
    </location>
</feature>
<organism evidence="6 7">
    <name type="scientific">Pyramidobacter porci</name>
    <dbReference type="NCBI Taxonomy" id="2605789"/>
    <lineage>
        <taxon>Bacteria</taxon>
        <taxon>Thermotogati</taxon>
        <taxon>Synergistota</taxon>
        <taxon>Synergistia</taxon>
        <taxon>Synergistales</taxon>
        <taxon>Dethiosulfovibrionaceae</taxon>
        <taxon>Pyramidobacter</taxon>
    </lineage>
</organism>
<name>A0A6L5YDQ9_9BACT</name>
<evidence type="ECO:0000256" key="4">
    <source>
        <dbReference type="SAM" id="MobiDB-lite"/>
    </source>
</evidence>
<dbReference type="PANTHER" id="PTHR24123:SF33">
    <property type="entry name" value="PROTEIN HOS4"/>
    <property type="match status" value="1"/>
</dbReference>
<evidence type="ECO:0000256" key="1">
    <source>
        <dbReference type="ARBA" id="ARBA00022737"/>
    </source>
</evidence>
<dbReference type="AlphaFoldDB" id="A0A6L5YDQ9"/>
<evidence type="ECO:0000256" key="5">
    <source>
        <dbReference type="SAM" id="SignalP"/>
    </source>
</evidence>
<dbReference type="PROSITE" id="PS50297">
    <property type="entry name" value="ANK_REP_REGION"/>
    <property type="match status" value="4"/>
</dbReference>
<reference evidence="6 7" key="1">
    <citation type="submission" date="2019-08" db="EMBL/GenBank/DDBJ databases">
        <title>In-depth cultivation of the pig gut microbiome towards novel bacterial diversity and tailored functional studies.</title>
        <authorList>
            <person name="Wylensek D."/>
            <person name="Hitch T.C.A."/>
            <person name="Clavel T."/>
        </authorList>
    </citation>
    <scope>NUCLEOTIDE SEQUENCE [LARGE SCALE GENOMIC DNA]</scope>
    <source>
        <strain evidence="6 7">SM-530-WT-4B</strain>
    </source>
</reference>
<dbReference type="RefSeq" id="WP_154529534.1">
    <property type="nucleotide sequence ID" value="NZ_VUNH01000012.1"/>
</dbReference>
<feature type="region of interest" description="Disordered" evidence="4">
    <location>
        <begin position="517"/>
        <end position="560"/>
    </location>
</feature>
<feature type="repeat" description="ANK" evidence="3">
    <location>
        <begin position="57"/>
        <end position="93"/>
    </location>
</feature>
<evidence type="ECO:0000313" key="6">
    <source>
        <dbReference type="EMBL" id="MST56456.1"/>
    </source>
</evidence>
<protein>
    <submittedName>
        <fullName evidence="6">Uncharacterized protein</fullName>
    </submittedName>
</protein>
<feature type="repeat" description="ANK" evidence="3">
    <location>
        <begin position="128"/>
        <end position="161"/>
    </location>
</feature>
<comment type="caution">
    <text evidence="6">The sequence shown here is derived from an EMBL/GenBank/DDBJ whole genome shotgun (WGS) entry which is preliminary data.</text>
</comment>
<evidence type="ECO:0000313" key="7">
    <source>
        <dbReference type="Proteomes" id="UP000473699"/>
    </source>
</evidence>
<evidence type="ECO:0000256" key="3">
    <source>
        <dbReference type="PROSITE-ProRule" id="PRU00023"/>
    </source>
</evidence>
<feature type="compositionally biased region" description="Low complexity" evidence="4">
    <location>
        <begin position="544"/>
        <end position="560"/>
    </location>
</feature>
<sequence length="560" mass="58498">MNATKTFVASLAVLCLSAGGVSAMTQKEFVDLCRDGDPAEITLALRNENLSPVKAASGVTPLMGAASARGAAASVEKLRLLIDAGAKVNVADGNGMTPLMYAAQFGDSPDVLRFLLSAGANREAKDRRGWTPLAFAAAKNGSVEMVNALVDAGANIDARARDGATPLLLALRGGANRGAVISLLDSGADREAKDLSGRVLGDYFKASRFKDDADIAARLQNSAGQKPLEPSRFVQLCRFGSAQRLRSALKAGSDPNAAVDGLTPLMWAARDNRDKDVLSALIDAGVDVNAQDPEGRTALMYAAKNPAAVQILMNAGARVDLFDTKGRSALEYAEEAGAKIDELGGLKAAVENHRARADYENKLGAQKAESDKKIAELTRQLEKERTVHQVTKDAARQAEEEAQAAAEQAAAEKAELTKQIEAAQAQIAALTRQLESEKAAHQAAKDAAVKNDEAAKAELAEASTALEAAKAAVAELNVRIEAEKAAAEKADEAAKAAAAESAKELAAAQAQIAALTRQLESEKAARQATKDDPLSPAEEAKKPLGGLLDLLRRAGGAPKE</sequence>
<feature type="repeat" description="ANK" evidence="3">
    <location>
        <begin position="162"/>
        <end position="195"/>
    </location>
</feature>
<feature type="repeat" description="ANK" evidence="3">
    <location>
        <begin position="94"/>
        <end position="127"/>
    </location>
</feature>
<keyword evidence="7" id="KW-1185">Reference proteome</keyword>
<dbReference type="Proteomes" id="UP000473699">
    <property type="component" value="Unassembled WGS sequence"/>
</dbReference>
<feature type="compositionally biased region" description="Basic and acidic residues" evidence="4">
    <location>
        <begin position="519"/>
        <end position="542"/>
    </location>
</feature>
<proteinExistence type="predicted"/>
<gene>
    <name evidence="6" type="ORF">FYJ74_10505</name>
</gene>
<dbReference type="InterPro" id="IPR036770">
    <property type="entry name" value="Ankyrin_rpt-contain_sf"/>
</dbReference>
<keyword evidence="5" id="KW-0732">Signal</keyword>
<evidence type="ECO:0000256" key="2">
    <source>
        <dbReference type="ARBA" id="ARBA00023043"/>
    </source>
</evidence>
<dbReference type="Pfam" id="PF12796">
    <property type="entry name" value="Ank_2"/>
    <property type="match status" value="2"/>
</dbReference>
<keyword evidence="1" id="KW-0677">Repeat</keyword>
<dbReference type="SUPFAM" id="SSF48403">
    <property type="entry name" value="Ankyrin repeat"/>
    <property type="match status" value="1"/>
</dbReference>
<dbReference type="PROSITE" id="PS50088">
    <property type="entry name" value="ANK_REPEAT"/>
    <property type="match status" value="5"/>
</dbReference>